<accession>A0AA45WQV2</accession>
<dbReference type="Gene3D" id="3.30.230.30">
    <property type="entry name" value="Impact, N-terminal domain"/>
    <property type="match status" value="1"/>
</dbReference>
<dbReference type="Pfam" id="PF09186">
    <property type="entry name" value="DUF1949"/>
    <property type="match status" value="1"/>
</dbReference>
<dbReference type="InterPro" id="IPR020568">
    <property type="entry name" value="Ribosomal_Su5_D2-typ_SF"/>
</dbReference>
<dbReference type="Proteomes" id="UP001157946">
    <property type="component" value="Unassembled WGS sequence"/>
</dbReference>
<evidence type="ECO:0000256" key="1">
    <source>
        <dbReference type="ARBA" id="ARBA00007665"/>
    </source>
</evidence>
<keyword evidence="5" id="KW-1185">Reference proteome</keyword>
<comment type="similarity">
    <text evidence="1">Belongs to the IMPACT family.</text>
</comment>
<dbReference type="GO" id="GO:0005737">
    <property type="term" value="C:cytoplasm"/>
    <property type="evidence" value="ECO:0007669"/>
    <property type="project" value="TreeGrafter"/>
</dbReference>
<dbReference type="InterPro" id="IPR001498">
    <property type="entry name" value="Impact_N"/>
</dbReference>
<dbReference type="SUPFAM" id="SSF54211">
    <property type="entry name" value="Ribosomal protein S5 domain 2-like"/>
    <property type="match status" value="1"/>
</dbReference>
<organism evidence="4 5">
    <name type="scientific">Laceyella tengchongensis</name>
    <dbReference type="NCBI Taxonomy" id="574699"/>
    <lineage>
        <taxon>Bacteria</taxon>
        <taxon>Bacillati</taxon>
        <taxon>Bacillota</taxon>
        <taxon>Bacilli</taxon>
        <taxon>Bacillales</taxon>
        <taxon>Thermoactinomycetaceae</taxon>
        <taxon>Laceyella</taxon>
    </lineage>
</organism>
<dbReference type="EMBL" id="FXTU01000005">
    <property type="protein sequence ID" value="SMP26756.1"/>
    <property type="molecule type" value="Genomic_DNA"/>
</dbReference>
<protein>
    <submittedName>
        <fullName evidence="4">Uncharacterized protein, YigZ family</fullName>
    </submittedName>
</protein>
<evidence type="ECO:0000259" key="2">
    <source>
        <dbReference type="Pfam" id="PF01205"/>
    </source>
</evidence>
<dbReference type="GO" id="GO:0006446">
    <property type="term" value="P:regulation of translational initiation"/>
    <property type="evidence" value="ECO:0007669"/>
    <property type="project" value="TreeGrafter"/>
</dbReference>
<dbReference type="AlphaFoldDB" id="A0AA45WQV2"/>
<comment type="caution">
    <text evidence="4">The sequence shown here is derived from an EMBL/GenBank/DDBJ whole genome shotgun (WGS) entry which is preliminary data.</text>
</comment>
<dbReference type="InterPro" id="IPR036956">
    <property type="entry name" value="Impact_N_sf"/>
</dbReference>
<gene>
    <name evidence="4" type="ORF">SAMN06265361_105203</name>
</gene>
<reference evidence="4" key="1">
    <citation type="submission" date="2017-05" db="EMBL/GenBank/DDBJ databases">
        <authorList>
            <person name="Varghese N."/>
            <person name="Submissions S."/>
        </authorList>
    </citation>
    <scope>NUCLEOTIDE SEQUENCE</scope>
    <source>
        <strain evidence="4">DSM 45262</strain>
    </source>
</reference>
<feature type="domain" description="Impact N-terminal" evidence="2">
    <location>
        <begin position="49"/>
        <end position="152"/>
    </location>
</feature>
<dbReference type="InterPro" id="IPR023582">
    <property type="entry name" value="Impact"/>
</dbReference>
<dbReference type="PANTHER" id="PTHR16301:SF20">
    <property type="entry name" value="IMPACT FAMILY MEMBER YIGZ"/>
    <property type="match status" value="1"/>
</dbReference>
<dbReference type="InterPro" id="IPR035647">
    <property type="entry name" value="EFG_III/V"/>
</dbReference>
<feature type="domain" description="UPF0029" evidence="3">
    <location>
        <begin position="168"/>
        <end position="223"/>
    </location>
</feature>
<dbReference type="Pfam" id="PF01205">
    <property type="entry name" value="Impact_N"/>
    <property type="match status" value="1"/>
</dbReference>
<dbReference type="SUPFAM" id="SSF54980">
    <property type="entry name" value="EF-G C-terminal domain-like"/>
    <property type="match status" value="1"/>
</dbReference>
<dbReference type="PANTHER" id="PTHR16301">
    <property type="entry name" value="IMPACT-RELATED"/>
    <property type="match status" value="1"/>
</dbReference>
<dbReference type="NCBIfam" id="TIGR00257">
    <property type="entry name" value="IMPACT_YIGZ"/>
    <property type="match status" value="1"/>
</dbReference>
<dbReference type="InterPro" id="IPR015269">
    <property type="entry name" value="UPF0029_Impact_C"/>
</dbReference>
<sequence>MAGNPATIAFSLACSPNSPIIGWKGVIRTMKPDSYLTIAPYGETEIIIQKSRFICRAKHVATEAEAVQFVQEISKKHWDATHNCYAYHITETTQKSSDDGEPAGTAGRPILEVIHAKQCLYTAVVVTRYFGGIKLGAGGLVRAYSQGAAAAIEAAGLVKRMMHQQVVITFDYSFMGKMEHELHRTGYLLETPSFADKVSWAVWTPLGEEQKLIEQVTNWTHGQAVLSLGEAEYKDVPL</sequence>
<evidence type="ECO:0000313" key="4">
    <source>
        <dbReference type="EMBL" id="SMP26756.1"/>
    </source>
</evidence>
<evidence type="ECO:0000259" key="3">
    <source>
        <dbReference type="Pfam" id="PF09186"/>
    </source>
</evidence>
<proteinExistence type="inferred from homology"/>
<dbReference type="InterPro" id="IPR015796">
    <property type="entry name" value="Impact_YigZ-like"/>
</dbReference>
<name>A0AA45WQV2_9BACL</name>
<evidence type="ECO:0000313" key="5">
    <source>
        <dbReference type="Proteomes" id="UP001157946"/>
    </source>
</evidence>